<organism evidence="2 3">
    <name type="scientific">Berkelbacteria bacterium GW2011_GWA1_36_9</name>
    <dbReference type="NCBI Taxonomy" id="1618331"/>
    <lineage>
        <taxon>Bacteria</taxon>
        <taxon>Candidatus Berkelbacteria</taxon>
    </lineage>
</organism>
<dbReference type="Proteomes" id="UP000034508">
    <property type="component" value="Unassembled WGS sequence"/>
</dbReference>
<protein>
    <submittedName>
        <fullName evidence="2">Uncharacterized protein</fullName>
    </submittedName>
</protein>
<keyword evidence="1" id="KW-0472">Membrane</keyword>
<sequence length="500" mass="55817">MVKELSQKRSKIILIVILSVIVLLGIIFGSYLLVKKIILPNKGQVVTKGWVNYKDERGFAVSMPESWKVKVNDWGLIKIGPNPEKTNEQTVFAITMIYPKEKTKEEVLADTKKYFEKSFNNFQILDQKNVDKYSSIIARFKYTGSDMAGVLSINGSGKSFFVSGFVAPSEQLKDDMPNLMKTLASFNYDTKLKNPEKIKNLVKLTSWKDPNEGAFTVNVPKGWSVDGGTIRPYIDAALKIIATDGDKGIQIENPYPPIYVVPNQVLNFAGFKEGSHYNPSGGVSQDMIVMSERNAQNYIETILAKNLNLKIDSIKSRDDIVAKIPQLSYITQTTAAEGTLSGDGKIHKVIVVQQGVSISGTNLWTVGLVHYWAPESEISQVEQIATAMDQSFKLDPAWAKNEQVQVAKRSQIISQNGSEISDIINSTFEYRSSTQDEMADKWSDAILGVQDVYNSSTGENYTVPNSSNYYWTDGLNTVVGTDTHDSPGYYWDWQELTPVE</sequence>
<dbReference type="AlphaFoldDB" id="A0A0G0HY98"/>
<comment type="caution">
    <text evidence="2">The sequence shown here is derived from an EMBL/GenBank/DDBJ whole genome shotgun (WGS) entry which is preliminary data.</text>
</comment>
<proteinExistence type="predicted"/>
<reference evidence="2 3" key="1">
    <citation type="journal article" date="2015" name="Nature">
        <title>rRNA introns, odd ribosomes, and small enigmatic genomes across a large radiation of phyla.</title>
        <authorList>
            <person name="Brown C.T."/>
            <person name="Hug L.A."/>
            <person name="Thomas B.C."/>
            <person name="Sharon I."/>
            <person name="Castelle C.J."/>
            <person name="Singh A."/>
            <person name="Wilkins M.J."/>
            <person name="Williams K.H."/>
            <person name="Banfield J.F."/>
        </authorList>
    </citation>
    <scope>NUCLEOTIDE SEQUENCE [LARGE SCALE GENOMIC DNA]</scope>
</reference>
<accession>A0A0G0HY98</accession>
<feature type="transmembrane region" description="Helical" evidence="1">
    <location>
        <begin position="12"/>
        <end position="34"/>
    </location>
</feature>
<keyword evidence="1" id="KW-1133">Transmembrane helix</keyword>
<evidence type="ECO:0000256" key="1">
    <source>
        <dbReference type="SAM" id="Phobius"/>
    </source>
</evidence>
<name>A0A0G0HY98_9BACT</name>
<gene>
    <name evidence="2" type="ORF">US31_C0023G0005</name>
</gene>
<dbReference type="EMBL" id="LBSM01000023">
    <property type="protein sequence ID" value="KKQ17039.1"/>
    <property type="molecule type" value="Genomic_DNA"/>
</dbReference>
<evidence type="ECO:0000313" key="3">
    <source>
        <dbReference type="Proteomes" id="UP000034508"/>
    </source>
</evidence>
<evidence type="ECO:0000313" key="2">
    <source>
        <dbReference type="EMBL" id="KKQ17039.1"/>
    </source>
</evidence>
<keyword evidence="1" id="KW-0812">Transmembrane</keyword>